<feature type="transmembrane region" description="Helical" evidence="10">
    <location>
        <begin position="141"/>
        <end position="157"/>
    </location>
</feature>
<evidence type="ECO:0000259" key="11">
    <source>
        <dbReference type="Pfam" id="PF07730"/>
    </source>
</evidence>
<evidence type="ECO:0000256" key="7">
    <source>
        <dbReference type="ARBA" id="ARBA00022840"/>
    </source>
</evidence>
<keyword evidence="5" id="KW-0547">Nucleotide-binding</keyword>
<sequence length="397" mass="41663">MNGRDRRMLPLLLNGIGMAVVAYAFFASNFQHRHPWLVVATFVALTAWGVIEVLQIRIGTSEPYPTWVRWTRRIVAFVGVTVTALSQVASGGTHTTALAIILIIVISDEQESIWFGAAISALAFALTPIGFIIAGATTPTALGFLAGNAVWVLIGISRRQARQASRRNRELLEQQQAAHEQETRSTALAARQAAARDIHDVLAHSLGGLVIQLDAAEALLDSGRTADATTKVAQARQLAAEGLADARRAVAALRSPDETDASERVPADLAGAAERLFRAHRELGGEIDAHLDLASAPSPLPSPVATAFERALQEALSNARRHAPGAPVAAELVASGGQIELTVSNPTQPGRPRSDLGGGHGLTGMAERFAALDGGAASAAEHDGRFVVSASAPVAQS</sequence>
<keyword evidence="6 12" id="KW-0418">Kinase</keyword>
<keyword evidence="10" id="KW-0472">Membrane</keyword>
<feature type="transmembrane region" description="Helical" evidence="10">
    <location>
        <begin position="74"/>
        <end position="107"/>
    </location>
</feature>
<dbReference type="SUPFAM" id="SSF55874">
    <property type="entry name" value="ATPase domain of HSP90 chaperone/DNA topoisomerase II/histidine kinase"/>
    <property type="match status" value="1"/>
</dbReference>
<keyword evidence="7" id="KW-0067">ATP-binding</keyword>
<keyword evidence="13" id="KW-1185">Reference proteome</keyword>
<keyword evidence="10" id="KW-1133">Transmembrane helix</keyword>
<evidence type="ECO:0000313" key="13">
    <source>
        <dbReference type="Proteomes" id="UP001595900"/>
    </source>
</evidence>
<feature type="region of interest" description="Disordered" evidence="9">
    <location>
        <begin position="342"/>
        <end position="363"/>
    </location>
</feature>
<proteinExistence type="predicted"/>
<evidence type="ECO:0000256" key="8">
    <source>
        <dbReference type="ARBA" id="ARBA00023012"/>
    </source>
</evidence>
<keyword evidence="4" id="KW-0808">Transferase</keyword>
<organism evidence="12 13">
    <name type="scientific">Gryllotalpicola reticulitermitis</name>
    <dbReference type="NCBI Taxonomy" id="1184153"/>
    <lineage>
        <taxon>Bacteria</taxon>
        <taxon>Bacillati</taxon>
        <taxon>Actinomycetota</taxon>
        <taxon>Actinomycetes</taxon>
        <taxon>Micrococcales</taxon>
        <taxon>Microbacteriaceae</taxon>
        <taxon>Gryllotalpicola</taxon>
    </lineage>
</organism>
<evidence type="ECO:0000256" key="10">
    <source>
        <dbReference type="SAM" id="Phobius"/>
    </source>
</evidence>
<keyword evidence="8" id="KW-0902">Two-component regulatory system</keyword>
<name>A0ABV8Q4W3_9MICO</name>
<dbReference type="PANTHER" id="PTHR24421:SF10">
    <property type="entry name" value="NITRATE_NITRITE SENSOR PROTEIN NARQ"/>
    <property type="match status" value="1"/>
</dbReference>
<comment type="caution">
    <text evidence="12">The sequence shown here is derived from an EMBL/GenBank/DDBJ whole genome shotgun (WGS) entry which is preliminary data.</text>
</comment>
<feature type="region of interest" description="Disordered" evidence="9">
    <location>
        <begin position="167"/>
        <end position="186"/>
    </location>
</feature>
<dbReference type="RefSeq" id="WP_390227288.1">
    <property type="nucleotide sequence ID" value="NZ_JBHSCN010000002.1"/>
</dbReference>
<evidence type="ECO:0000256" key="6">
    <source>
        <dbReference type="ARBA" id="ARBA00022777"/>
    </source>
</evidence>
<evidence type="ECO:0000256" key="3">
    <source>
        <dbReference type="ARBA" id="ARBA00022553"/>
    </source>
</evidence>
<dbReference type="Gene3D" id="1.20.5.1930">
    <property type="match status" value="1"/>
</dbReference>
<evidence type="ECO:0000256" key="2">
    <source>
        <dbReference type="ARBA" id="ARBA00012438"/>
    </source>
</evidence>
<dbReference type="InterPro" id="IPR036890">
    <property type="entry name" value="HATPase_C_sf"/>
</dbReference>
<evidence type="ECO:0000256" key="1">
    <source>
        <dbReference type="ARBA" id="ARBA00000085"/>
    </source>
</evidence>
<feature type="transmembrane region" description="Helical" evidence="10">
    <location>
        <begin position="36"/>
        <end position="54"/>
    </location>
</feature>
<dbReference type="Gene3D" id="3.30.565.10">
    <property type="entry name" value="Histidine kinase-like ATPase, C-terminal domain"/>
    <property type="match status" value="1"/>
</dbReference>
<dbReference type="GO" id="GO:0016301">
    <property type="term" value="F:kinase activity"/>
    <property type="evidence" value="ECO:0007669"/>
    <property type="project" value="UniProtKB-KW"/>
</dbReference>
<keyword evidence="3" id="KW-0597">Phosphoprotein</keyword>
<feature type="transmembrane region" description="Helical" evidence="10">
    <location>
        <begin position="113"/>
        <end position="134"/>
    </location>
</feature>
<feature type="domain" description="Signal transduction histidine kinase subgroup 3 dimerisation and phosphoacceptor" evidence="11">
    <location>
        <begin position="191"/>
        <end position="257"/>
    </location>
</feature>
<gene>
    <name evidence="12" type="ORF">ACFOYW_03650</name>
</gene>
<dbReference type="PANTHER" id="PTHR24421">
    <property type="entry name" value="NITRATE/NITRITE SENSOR PROTEIN NARX-RELATED"/>
    <property type="match status" value="1"/>
</dbReference>
<reference evidence="13" key="1">
    <citation type="journal article" date="2019" name="Int. J. Syst. Evol. Microbiol.">
        <title>The Global Catalogue of Microorganisms (GCM) 10K type strain sequencing project: providing services to taxonomists for standard genome sequencing and annotation.</title>
        <authorList>
            <consortium name="The Broad Institute Genomics Platform"/>
            <consortium name="The Broad Institute Genome Sequencing Center for Infectious Disease"/>
            <person name="Wu L."/>
            <person name="Ma J."/>
        </authorList>
    </citation>
    <scope>NUCLEOTIDE SEQUENCE [LARGE SCALE GENOMIC DNA]</scope>
    <source>
        <strain evidence="13">CGMCC 1.10363</strain>
    </source>
</reference>
<dbReference type="EMBL" id="JBHSCN010000002">
    <property type="protein sequence ID" value="MFC4242457.1"/>
    <property type="molecule type" value="Genomic_DNA"/>
</dbReference>
<dbReference type="InterPro" id="IPR050482">
    <property type="entry name" value="Sensor_HK_TwoCompSys"/>
</dbReference>
<feature type="transmembrane region" description="Helical" evidence="10">
    <location>
        <begin position="12"/>
        <end position="30"/>
    </location>
</feature>
<dbReference type="InterPro" id="IPR011712">
    <property type="entry name" value="Sig_transdc_His_kin_sub3_dim/P"/>
</dbReference>
<evidence type="ECO:0000256" key="5">
    <source>
        <dbReference type="ARBA" id="ARBA00022741"/>
    </source>
</evidence>
<evidence type="ECO:0000256" key="4">
    <source>
        <dbReference type="ARBA" id="ARBA00022679"/>
    </source>
</evidence>
<comment type="catalytic activity">
    <reaction evidence="1">
        <text>ATP + protein L-histidine = ADP + protein N-phospho-L-histidine.</text>
        <dbReference type="EC" id="2.7.13.3"/>
    </reaction>
</comment>
<dbReference type="CDD" id="cd16917">
    <property type="entry name" value="HATPase_UhpB-NarQ-NarX-like"/>
    <property type="match status" value="1"/>
</dbReference>
<evidence type="ECO:0000256" key="9">
    <source>
        <dbReference type="SAM" id="MobiDB-lite"/>
    </source>
</evidence>
<keyword evidence="10" id="KW-0812">Transmembrane</keyword>
<dbReference type="EC" id="2.7.13.3" evidence="2"/>
<evidence type="ECO:0000313" key="12">
    <source>
        <dbReference type="EMBL" id="MFC4242457.1"/>
    </source>
</evidence>
<dbReference type="Proteomes" id="UP001595900">
    <property type="component" value="Unassembled WGS sequence"/>
</dbReference>
<protein>
    <recommendedName>
        <fullName evidence="2">histidine kinase</fullName>
        <ecNumber evidence="2">2.7.13.3</ecNumber>
    </recommendedName>
</protein>
<accession>A0ABV8Q4W3</accession>
<dbReference type="Pfam" id="PF07730">
    <property type="entry name" value="HisKA_3"/>
    <property type="match status" value="1"/>
</dbReference>